<dbReference type="PROSITE" id="PS50885">
    <property type="entry name" value="HAMP"/>
    <property type="match status" value="1"/>
</dbReference>
<dbReference type="GO" id="GO:0004888">
    <property type="term" value="F:transmembrane signaling receptor activity"/>
    <property type="evidence" value="ECO:0007669"/>
    <property type="project" value="InterPro"/>
</dbReference>
<reference evidence="9 11" key="1">
    <citation type="journal article" date="2015" name="Genome Announc.">
        <title>Draft Genome Sequence of Vibrio owensii Strain SH-14, Which Causes Shrimp Acute Hepatopancreatic Necrosis Disease.</title>
        <authorList>
            <person name="Liu L."/>
            <person name="Xiao J."/>
            <person name="Xia X."/>
            <person name="Pan Y."/>
            <person name="Yan S."/>
            <person name="Wang Y."/>
        </authorList>
    </citation>
    <scope>NUCLEOTIDE SEQUENCE [LARGE SCALE GENOMIC DNA]</scope>
    <source>
        <strain evidence="9 11">SH14</strain>
    </source>
</reference>
<feature type="domain" description="Methyl-accepting transducer" evidence="6">
    <location>
        <begin position="305"/>
        <end position="541"/>
    </location>
</feature>
<keyword evidence="2 4" id="KW-0807">Transducer</keyword>
<name>A0AAP9K9X9_9VIBR</name>
<dbReference type="InterPro" id="IPR004090">
    <property type="entry name" value="Chemotax_Me-accpt_rcpt"/>
</dbReference>
<proteinExistence type="inferred from homology"/>
<dbReference type="Pfam" id="PF00672">
    <property type="entry name" value="HAMP"/>
    <property type="match status" value="1"/>
</dbReference>
<keyword evidence="5" id="KW-0812">Transmembrane</keyword>
<dbReference type="PROSITE" id="PS50111">
    <property type="entry name" value="CHEMOTAXIS_TRANSDUC_2"/>
    <property type="match status" value="1"/>
</dbReference>
<dbReference type="SMART" id="SM00283">
    <property type="entry name" value="MA"/>
    <property type="match status" value="1"/>
</dbReference>
<dbReference type="Pfam" id="PF00015">
    <property type="entry name" value="MCPsignal"/>
    <property type="match status" value="1"/>
</dbReference>
<dbReference type="Proteomes" id="UP000390336">
    <property type="component" value="Chromosome 1"/>
</dbReference>
<keyword evidence="5" id="KW-0472">Membrane</keyword>
<feature type="transmembrane region" description="Helical" evidence="5">
    <location>
        <begin position="224"/>
        <end position="247"/>
    </location>
</feature>
<evidence type="ECO:0000256" key="3">
    <source>
        <dbReference type="ARBA" id="ARBA00029447"/>
    </source>
</evidence>
<feature type="domain" description="HAMP" evidence="7">
    <location>
        <begin position="246"/>
        <end position="300"/>
    </location>
</feature>
<sequence>MAHLSFKNKLVLLIVAIITTTTLISYFSVNHFISSYIHQSDTKNITHLIDITRNKLEAELNSKAAQATNLNFSMMDIAETKEASGFTKIVKIVNGYAFDDTGNMSEEDAQYFIDAAENQDEKLSISPISLEDNIPYITFSIKRFDESVDFFTYDLSALGGLINALAAEGSYAELKADGQTIYSNKQGSNLIPLERNIAFGGNQWQLIGYIDQESIQANTDALNWMITLALSIAGIVIVLGSVVLLHYTFKPLERLKNLVGDLSDGNGDLTQRLNIDTKDEIGAISNSIDQFIAQLQKMFVEVSHSSGHIDHAVGELANQSNNNSHTLNQHTIETEQAITAIEEMSATAESIANSADDAAKLTERTNRYAEESKRTVSNAVQSVSDMVTQVASMSDTISTMNEDTKQISSVLQVIGEIAEQTNLLALNAAIEAARAGEQGRGFAVVADEVRALAARTQQSTSQINEMLAKLKSTTDNVVNEMDSTRSSCQQTADRTNQVMDSLNVVTDSVVEINDLNTLMATSAQEQRQVTQEVSRNMSAIQEIIRKLNDNASQTTSVSDELKATSTGLSDVVSRFKVQ</sequence>
<dbReference type="AlphaFoldDB" id="A0AAP9K9X9"/>
<dbReference type="GO" id="GO:0007165">
    <property type="term" value="P:signal transduction"/>
    <property type="evidence" value="ECO:0007669"/>
    <property type="project" value="UniProtKB-KW"/>
</dbReference>
<dbReference type="EMBL" id="CP045859">
    <property type="protein sequence ID" value="QGH47064.1"/>
    <property type="molecule type" value="Genomic_DNA"/>
</dbReference>
<dbReference type="Gene3D" id="1.10.287.950">
    <property type="entry name" value="Methyl-accepting chemotaxis protein"/>
    <property type="match status" value="1"/>
</dbReference>
<evidence type="ECO:0000313" key="11">
    <source>
        <dbReference type="Proteomes" id="UP000390336"/>
    </source>
</evidence>
<dbReference type="PANTHER" id="PTHR32089:SF55">
    <property type="entry name" value="METHYL ACCEPTING SENSORY TRANSDUCER WITH CACHE_2 SMALL MOLECULE BINDING DOMAIN"/>
    <property type="match status" value="1"/>
</dbReference>
<dbReference type="EMBL" id="CP033137">
    <property type="protein sequence ID" value="AYO15215.1"/>
    <property type="molecule type" value="Genomic_DNA"/>
</dbReference>
<dbReference type="RefSeq" id="WP_054823569.1">
    <property type="nucleotide sequence ID" value="NZ_CP033137.1"/>
</dbReference>
<dbReference type="InterPro" id="IPR003660">
    <property type="entry name" value="HAMP_dom"/>
</dbReference>
<evidence type="ECO:0000313" key="9">
    <source>
        <dbReference type="EMBL" id="QGH47064.1"/>
    </source>
</evidence>
<keyword evidence="10" id="KW-1185">Reference proteome</keyword>
<dbReference type="SMART" id="SM00304">
    <property type="entry name" value="HAMP"/>
    <property type="match status" value="1"/>
</dbReference>
<evidence type="ECO:0000256" key="5">
    <source>
        <dbReference type="SAM" id="Phobius"/>
    </source>
</evidence>
<comment type="similarity">
    <text evidence="3">Belongs to the methyl-accepting chemotaxis (MCP) protein family.</text>
</comment>
<keyword evidence="5" id="KW-1133">Transmembrane helix</keyword>
<evidence type="ECO:0000259" key="7">
    <source>
        <dbReference type="PROSITE" id="PS50885"/>
    </source>
</evidence>
<evidence type="ECO:0000259" key="6">
    <source>
        <dbReference type="PROSITE" id="PS50111"/>
    </source>
</evidence>
<protein>
    <submittedName>
        <fullName evidence="9">HAMP domain-containing protein</fullName>
    </submittedName>
    <submittedName>
        <fullName evidence="8">Methyl-accepting chemotaxis protein</fullName>
    </submittedName>
</protein>
<dbReference type="CDD" id="cd11386">
    <property type="entry name" value="MCP_signal"/>
    <property type="match status" value="1"/>
</dbReference>
<feature type="transmembrane region" description="Helical" evidence="5">
    <location>
        <begin position="12"/>
        <end position="33"/>
    </location>
</feature>
<reference evidence="8 10" key="2">
    <citation type="submission" date="2018-10" db="EMBL/GenBank/DDBJ databases">
        <title>Whole Genome of Vibrio owensii strain 170502, isolated from Acute Hepatopancreatic Necrosis Disease (AHPND) shrimp.</title>
        <authorList>
            <person name="Yan M."/>
            <person name="Wang X."/>
            <person name="Wang Y."/>
        </authorList>
    </citation>
    <scope>NUCLEOTIDE SEQUENCE [LARGE SCALE GENOMIC DNA]</scope>
    <source>
        <strain evidence="8 10">1700302</strain>
    </source>
</reference>
<dbReference type="CDD" id="cd06225">
    <property type="entry name" value="HAMP"/>
    <property type="match status" value="1"/>
</dbReference>
<dbReference type="PRINTS" id="PR00260">
    <property type="entry name" value="CHEMTRNSDUCR"/>
</dbReference>
<dbReference type="GO" id="GO:0006935">
    <property type="term" value="P:chemotaxis"/>
    <property type="evidence" value="ECO:0007669"/>
    <property type="project" value="InterPro"/>
</dbReference>
<evidence type="ECO:0000313" key="8">
    <source>
        <dbReference type="EMBL" id="AYO15215.1"/>
    </source>
</evidence>
<dbReference type="FunFam" id="1.10.287.950:FF:000001">
    <property type="entry name" value="Methyl-accepting chemotaxis sensory transducer"/>
    <property type="match status" value="1"/>
</dbReference>
<dbReference type="SUPFAM" id="SSF58104">
    <property type="entry name" value="Methyl-accepting chemotaxis protein (MCP) signaling domain"/>
    <property type="match status" value="1"/>
</dbReference>
<organism evidence="9 11">
    <name type="scientific">Vibrio owensii</name>
    <dbReference type="NCBI Taxonomy" id="696485"/>
    <lineage>
        <taxon>Bacteria</taxon>
        <taxon>Pseudomonadati</taxon>
        <taxon>Pseudomonadota</taxon>
        <taxon>Gammaproteobacteria</taxon>
        <taxon>Vibrionales</taxon>
        <taxon>Vibrionaceae</taxon>
        <taxon>Vibrio</taxon>
    </lineage>
</organism>
<reference evidence="9" key="3">
    <citation type="submission" date="2019-11" db="EMBL/GenBank/DDBJ databases">
        <title>Complete genome sequence of Vibrio owensii SH-14 isolated from shrimp with acute hepatopancreatic necrosis diease.</title>
        <authorList>
            <person name="Liang X."/>
            <person name="Wang Y."/>
        </authorList>
    </citation>
    <scope>NUCLEOTIDE SEQUENCE</scope>
    <source>
        <strain evidence="9">SH14</strain>
    </source>
</reference>
<evidence type="ECO:0000256" key="2">
    <source>
        <dbReference type="ARBA" id="ARBA00023224"/>
    </source>
</evidence>
<dbReference type="PANTHER" id="PTHR32089">
    <property type="entry name" value="METHYL-ACCEPTING CHEMOTAXIS PROTEIN MCPB"/>
    <property type="match status" value="1"/>
</dbReference>
<dbReference type="GO" id="GO:0016020">
    <property type="term" value="C:membrane"/>
    <property type="evidence" value="ECO:0007669"/>
    <property type="project" value="UniProtKB-SubCell"/>
</dbReference>
<gene>
    <name evidence="9" type="ORF">APZ19_08220</name>
    <name evidence="8" type="ORF">D0812_12635</name>
</gene>
<evidence type="ECO:0000313" key="10">
    <source>
        <dbReference type="Proteomes" id="UP000272136"/>
    </source>
</evidence>
<dbReference type="Proteomes" id="UP000272136">
    <property type="component" value="Chromosome 1"/>
</dbReference>
<evidence type="ECO:0000256" key="4">
    <source>
        <dbReference type="PROSITE-ProRule" id="PRU00284"/>
    </source>
</evidence>
<evidence type="ECO:0000256" key="1">
    <source>
        <dbReference type="ARBA" id="ARBA00004370"/>
    </source>
</evidence>
<comment type="subcellular location">
    <subcellularLocation>
        <location evidence="1">Membrane</location>
    </subcellularLocation>
</comment>
<dbReference type="InterPro" id="IPR004089">
    <property type="entry name" value="MCPsignal_dom"/>
</dbReference>
<accession>A0AAP9K9X9</accession>